<dbReference type="GO" id="GO:0140359">
    <property type="term" value="F:ABC-type transporter activity"/>
    <property type="evidence" value="ECO:0007669"/>
    <property type="project" value="UniProtKB-ARBA"/>
</dbReference>
<dbReference type="GO" id="GO:0016887">
    <property type="term" value="F:ATP hydrolysis activity"/>
    <property type="evidence" value="ECO:0007669"/>
    <property type="project" value="InterPro"/>
</dbReference>
<evidence type="ECO:0000256" key="2">
    <source>
        <dbReference type="ARBA" id="ARBA00005417"/>
    </source>
</evidence>
<dbReference type="Gene3D" id="3.40.50.300">
    <property type="entry name" value="P-loop containing nucleotide triphosphate hydrolases"/>
    <property type="match status" value="1"/>
</dbReference>
<dbReference type="EMBL" id="FNTI01000001">
    <property type="protein sequence ID" value="SED77789.1"/>
    <property type="molecule type" value="Genomic_DNA"/>
</dbReference>
<evidence type="ECO:0000256" key="7">
    <source>
        <dbReference type="ARBA" id="ARBA00022967"/>
    </source>
</evidence>
<dbReference type="Pfam" id="PF08402">
    <property type="entry name" value="TOBE_2"/>
    <property type="match status" value="1"/>
</dbReference>
<dbReference type="SUPFAM" id="SSF52540">
    <property type="entry name" value="P-loop containing nucleoside triphosphate hydrolases"/>
    <property type="match status" value="1"/>
</dbReference>
<dbReference type="InterPro" id="IPR047641">
    <property type="entry name" value="ABC_transpr_MalK/UgpC-like"/>
</dbReference>
<dbReference type="GO" id="GO:0055052">
    <property type="term" value="C:ATP-binding cassette (ABC) transporter complex, substrate-binding subunit-containing"/>
    <property type="evidence" value="ECO:0007669"/>
    <property type="project" value="TreeGrafter"/>
</dbReference>
<evidence type="ECO:0000256" key="8">
    <source>
        <dbReference type="ARBA" id="ARBA00023136"/>
    </source>
</evidence>
<dbReference type="SMART" id="SM00382">
    <property type="entry name" value="AAA"/>
    <property type="match status" value="1"/>
</dbReference>
<evidence type="ECO:0000259" key="10">
    <source>
        <dbReference type="PROSITE" id="PS50893"/>
    </source>
</evidence>
<dbReference type="InterPro" id="IPR003439">
    <property type="entry name" value="ABC_transporter-like_ATP-bd"/>
</dbReference>
<dbReference type="InterPro" id="IPR013611">
    <property type="entry name" value="Transp-assoc_OB_typ2"/>
</dbReference>
<keyword evidence="4" id="KW-1003">Cell membrane</keyword>
<dbReference type="RefSeq" id="WP_074825002.1">
    <property type="nucleotide sequence ID" value="NZ_FNTI01000001.1"/>
</dbReference>
<evidence type="ECO:0000256" key="4">
    <source>
        <dbReference type="ARBA" id="ARBA00022475"/>
    </source>
</evidence>
<evidence type="ECO:0000256" key="1">
    <source>
        <dbReference type="ARBA" id="ARBA00004417"/>
    </source>
</evidence>
<proteinExistence type="inferred from homology"/>
<protein>
    <submittedName>
        <fullName evidence="11">Iron(III) transport system ATP-binding protein</fullName>
    </submittedName>
</protein>
<name>A0A1M7D1E8_9BRAD</name>
<dbReference type="Pfam" id="PF00005">
    <property type="entry name" value="ABC_tran"/>
    <property type="match status" value="1"/>
</dbReference>
<dbReference type="AlphaFoldDB" id="A0A1M7D1E8"/>
<evidence type="ECO:0000256" key="3">
    <source>
        <dbReference type="ARBA" id="ARBA00022448"/>
    </source>
</evidence>
<evidence type="ECO:0000256" key="6">
    <source>
        <dbReference type="ARBA" id="ARBA00022840"/>
    </source>
</evidence>
<comment type="subcellular location">
    <subcellularLocation>
        <location evidence="1">Cell inner membrane</location>
        <topology evidence="1">Peripheral membrane protein</topology>
    </subcellularLocation>
</comment>
<accession>A0A1M7D1E8</accession>
<dbReference type="InterPro" id="IPR003593">
    <property type="entry name" value="AAA+_ATPase"/>
</dbReference>
<dbReference type="PANTHER" id="PTHR43875:SF15">
    <property type="entry name" value="TREHALOSE IMPORT ATP-BINDING PROTEIN SUGC"/>
    <property type="match status" value="1"/>
</dbReference>
<reference evidence="11 12" key="1">
    <citation type="submission" date="2016-10" db="EMBL/GenBank/DDBJ databases">
        <authorList>
            <person name="de Groot N.N."/>
        </authorList>
    </citation>
    <scope>NUCLEOTIDE SEQUENCE [LARGE SCALE GENOMIC DNA]</scope>
    <source>
        <strain evidence="11 12">GAS522</strain>
    </source>
</reference>
<dbReference type="Proteomes" id="UP000183208">
    <property type="component" value="Unassembled WGS sequence"/>
</dbReference>
<organism evidence="11 12">
    <name type="scientific">Bradyrhizobium lablabi</name>
    <dbReference type="NCBI Taxonomy" id="722472"/>
    <lineage>
        <taxon>Bacteria</taxon>
        <taxon>Pseudomonadati</taxon>
        <taxon>Pseudomonadota</taxon>
        <taxon>Alphaproteobacteria</taxon>
        <taxon>Hyphomicrobiales</taxon>
        <taxon>Nitrobacteraceae</taxon>
        <taxon>Bradyrhizobium</taxon>
    </lineage>
</organism>
<dbReference type="SUPFAM" id="SSF50331">
    <property type="entry name" value="MOP-like"/>
    <property type="match status" value="1"/>
</dbReference>
<gene>
    <name evidence="11" type="ORF">SAMN05444171_5125</name>
</gene>
<keyword evidence="6 11" id="KW-0067">ATP-binding</keyword>
<dbReference type="OrthoDB" id="9802264at2"/>
<comment type="function">
    <text evidence="9">Involved in beta-(1--&gt;2)glucan export. Transmembrane domains (TMD) form a pore in the inner membrane and the ATP-binding domain (NBD) is responsible for energy generation.</text>
</comment>
<feature type="domain" description="ABC transporter" evidence="10">
    <location>
        <begin position="3"/>
        <end position="237"/>
    </location>
</feature>
<dbReference type="PROSITE" id="PS50893">
    <property type="entry name" value="ABC_TRANSPORTER_2"/>
    <property type="match status" value="1"/>
</dbReference>
<dbReference type="PROSITE" id="PS00211">
    <property type="entry name" value="ABC_TRANSPORTER_1"/>
    <property type="match status" value="1"/>
</dbReference>
<dbReference type="Gene3D" id="2.40.50.100">
    <property type="match status" value="1"/>
</dbReference>
<keyword evidence="3" id="KW-0813">Transport</keyword>
<evidence type="ECO:0000256" key="5">
    <source>
        <dbReference type="ARBA" id="ARBA00022741"/>
    </source>
</evidence>
<evidence type="ECO:0000313" key="12">
    <source>
        <dbReference type="Proteomes" id="UP000183208"/>
    </source>
</evidence>
<dbReference type="InterPro" id="IPR027417">
    <property type="entry name" value="P-loop_NTPase"/>
</dbReference>
<sequence>MGIAVRNLVKSYGALTVIHAISFDVADGEFVTLLGPSGCGKTTTLRCIAGLETPTGGSIAINGETVSDPATNLFVPPHERDLGMVFQSYAVWPHLTVAENVAFPLTVKGERDVAAGVNWALDIVGMGKLAKRRPSELSGGQQQRVALARAIAARPRLLLFDEPLSNLDARLRDRTRLEISRIQRELKVPALYVTHDQTEALSMSDRIIVMETGRIVQEGTPRDLYQQPVNRFVADFIGNANFLHVQRVGREWQLENGSPISVDPATDRDDGRSKIALLRPEAIRLDETSSPNVAGQNRLTGRVVGGMYLGPHVEYIVEVGADRLRAYSRSALAPGSPAILSFDARDCRLVDDMAQTEARLQHAG</sequence>
<dbReference type="InterPro" id="IPR017871">
    <property type="entry name" value="ABC_transporter-like_CS"/>
</dbReference>
<keyword evidence="5" id="KW-0547">Nucleotide-binding</keyword>
<evidence type="ECO:0000256" key="9">
    <source>
        <dbReference type="ARBA" id="ARBA00024722"/>
    </source>
</evidence>
<dbReference type="InterPro" id="IPR008995">
    <property type="entry name" value="Mo/tungstate-bd_C_term_dom"/>
</dbReference>
<comment type="similarity">
    <text evidence="2">Belongs to the ABC transporter superfamily.</text>
</comment>
<dbReference type="PANTHER" id="PTHR43875">
    <property type="entry name" value="MALTODEXTRIN IMPORT ATP-BINDING PROTEIN MSMX"/>
    <property type="match status" value="1"/>
</dbReference>
<keyword evidence="7" id="KW-1278">Translocase</keyword>
<dbReference type="GO" id="GO:0005524">
    <property type="term" value="F:ATP binding"/>
    <property type="evidence" value="ECO:0007669"/>
    <property type="project" value="UniProtKB-KW"/>
</dbReference>
<evidence type="ECO:0000313" key="11">
    <source>
        <dbReference type="EMBL" id="SED77789.1"/>
    </source>
</evidence>
<keyword evidence="8" id="KW-0472">Membrane</keyword>
<dbReference type="FunFam" id="3.40.50.300:FF:000042">
    <property type="entry name" value="Maltose/maltodextrin ABC transporter, ATP-binding protein"/>
    <property type="match status" value="1"/>
</dbReference>